<dbReference type="AlphaFoldDB" id="A0A8J2KY64"/>
<name>A0A8J2KY64_9HEXA</name>
<protein>
    <submittedName>
        <fullName evidence="1">Uncharacterized protein</fullName>
    </submittedName>
</protein>
<proteinExistence type="predicted"/>
<evidence type="ECO:0000313" key="1">
    <source>
        <dbReference type="EMBL" id="CAG7823696.1"/>
    </source>
</evidence>
<sequence length="63" mass="7000">MNEGRAVDSSSEIDNYVRTLEYFLEFLWAVREEPNKGPPSFLGINGADEVIGPVIEQADVPNC</sequence>
<reference evidence="1" key="1">
    <citation type="submission" date="2021-06" db="EMBL/GenBank/DDBJ databases">
        <authorList>
            <person name="Hodson N. C."/>
            <person name="Mongue J. A."/>
            <person name="Jaron S. K."/>
        </authorList>
    </citation>
    <scope>NUCLEOTIDE SEQUENCE</scope>
</reference>
<dbReference type="Proteomes" id="UP000708208">
    <property type="component" value="Unassembled WGS sequence"/>
</dbReference>
<organism evidence="1 2">
    <name type="scientific">Allacma fusca</name>
    <dbReference type="NCBI Taxonomy" id="39272"/>
    <lineage>
        <taxon>Eukaryota</taxon>
        <taxon>Metazoa</taxon>
        <taxon>Ecdysozoa</taxon>
        <taxon>Arthropoda</taxon>
        <taxon>Hexapoda</taxon>
        <taxon>Collembola</taxon>
        <taxon>Symphypleona</taxon>
        <taxon>Sminthuridae</taxon>
        <taxon>Allacma</taxon>
    </lineage>
</organism>
<evidence type="ECO:0000313" key="2">
    <source>
        <dbReference type="Proteomes" id="UP000708208"/>
    </source>
</evidence>
<dbReference type="EMBL" id="CAJVCH010530330">
    <property type="protein sequence ID" value="CAG7823696.1"/>
    <property type="molecule type" value="Genomic_DNA"/>
</dbReference>
<feature type="non-terminal residue" evidence="1">
    <location>
        <position position="1"/>
    </location>
</feature>
<comment type="caution">
    <text evidence="1">The sequence shown here is derived from an EMBL/GenBank/DDBJ whole genome shotgun (WGS) entry which is preliminary data.</text>
</comment>
<feature type="non-terminal residue" evidence="1">
    <location>
        <position position="63"/>
    </location>
</feature>
<gene>
    <name evidence="1" type="ORF">AFUS01_LOCUS33897</name>
</gene>
<keyword evidence="2" id="KW-1185">Reference proteome</keyword>
<accession>A0A8J2KY64</accession>